<evidence type="ECO:0000313" key="3">
    <source>
        <dbReference type="Proteomes" id="UP000033035"/>
    </source>
</evidence>
<sequence>TGNTLEAVQKLSIDASIINNIPADNMNKMPYILHLEHVKVSSSGKLQSVDGEDVRLLLKRLAARLTLNWTYSVSGEADSYELKQILLESIPTNYNVIPKPDKSDETYPSLLDQFTTIQVDPSGKSSYSCWIPANVRGTNPAATSQSYRIKSNAPTGSSYVSFIAVNGKESKKKLNYRVYLGGRTTFDFNLYNNTNYNYEVNFNHTGLPTNDRRVTIIDPIPASENNDNLVPTANCFMVTPGGAFCFNPYKFYQQGITVENSLLQGSNWCNVVDGTIGTPIKSVKVLWQTKENGDIGDPVLGVVNSSTDHTNIVDLTNGDDLKKARIYCRVAPNTTGGSGLIAAYDDENGTGNILWSWHIWVTDYRPDPKGNVTVVTPEYKRKQKYTYNSDQFPMMDRNLGAFAGYTDVPSNQLGMSKANGFHYQWGRKDPFPSSYSASIKSEVSGVSNLSPVPDMLNQYGPDGLSYIVKQGITQNVTLQEAYRHPTVFYYWGSTSAFTTANSWNDSYNHKTIHDPCPAGWRIASKNNYKALFQSGSFNVNTWVTGNAVSQSTSQIDGGYVLYYEAKGSGNTTYYRMAGYRVSTDIFRHIGEWGFIWTREEGGSNYQGSCFNVKSNIDSSWGVNMRNNMNKCDAHTIRCIQEQE</sequence>
<dbReference type="EMBL" id="AQHW01000024">
    <property type="protein sequence ID" value="KKB50215.1"/>
    <property type="molecule type" value="Genomic_DNA"/>
</dbReference>
<dbReference type="AlphaFoldDB" id="A0A0F5IYC8"/>
<evidence type="ECO:0000313" key="2">
    <source>
        <dbReference type="EMBL" id="KKB50215.1"/>
    </source>
</evidence>
<dbReference type="HOGENOM" id="CLU_019127_0_0_10"/>
<dbReference type="RefSeq" id="WP_233426422.1">
    <property type="nucleotide sequence ID" value="NZ_KQ033920.1"/>
</dbReference>
<proteinExistence type="predicted"/>
<comment type="caution">
    <text evidence="2">The sequence shown here is derived from an EMBL/GenBank/DDBJ whole genome shotgun (WGS) entry which is preliminary data.</text>
</comment>
<name>A0A0F5IYC8_9BACT</name>
<keyword evidence="3" id="KW-1185">Reference proteome</keyword>
<organism evidence="2 3">
    <name type="scientific">Parabacteroides gordonii MS-1 = DSM 23371</name>
    <dbReference type="NCBI Taxonomy" id="1203610"/>
    <lineage>
        <taxon>Bacteria</taxon>
        <taxon>Pseudomonadati</taxon>
        <taxon>Bacteroidota</taxon>
        <taxon>Bacteroidia</taxon>
        <taxon>Bacteroidales</taxon>
        <taxon>Tannerellaceae</taxon>
        <taxon>Parabacteroides</taxon>
    </lineage>
</organism>
<dbReference type="STRING" id="1203610.HMPREF1536_04209"/>
<gene>
    <name evidence="2" type="ORF">HMPREF1536_04209</name>
</gene>
<reference evidence="2 3" key="1">
    <citation type="submission" date="2013-04" db="EMBL/GenBank/DDBJ databases">
        <title>The Genome Sequence of Parabacteroides gordonii DSM 23371.</title>
        <authorList>
            <consortium name="The Broad Institute Genomics Platform"/>
            <person name="Earl A."/>
            <person name="Ward D."/>
            <person name="Feldgarden M."/>
            <person name="Gevers D."/>
            <person name="Martens E."/>
            <person name="Sakamoto M."/>
            <person name="Benno Y."/>
            <person name="Suzuki N."/>
            <person name="Matsunaga N."/>
            <person name="Koshihara K."/>
            <person name="Seki M."/>
            <person name="Komiya H."/>
            <person name="Walker B."/>
            <person name="Young S."/>
            <person name="Zeng Q."/>
            <person name="Gargeya S."/>
            <person name="Fitzgerald M."/>
            <person name="Haas B."/>
            <person name="Abouelleil A."/>
            <person name="Allen A.W."/>
            <person name="Alvarado L."/>
            <person name="Arachchi H.M."/>
            <person name="Berlin A.M."/>
            <person name="Chapman S.B."/>
            <person name="Gainer-Dewar J."/>
            <person name="Goldberg J."/>
            <person name="Griggs A."/>
            <person name="Gujja S."/>
            <person name="Hansen M."/>
            <person name="Howarth C."/>
            <person name="Imamovic A."/>
            <person name="Ireland A."/>
            <person name="Larimer J."/>
            <person name="McCowan C."/>
            <person name="Murphy C."/>
            <person name="Pearson M."/>
            <person name="Poon T.W."/>
            <person name="Priest M."/>
            <person name="Roberts A."/>
            <person name="Saif S."/>
            <person name="Shea T."/>
            <person name="Sisk P."/>
            <person name="Sykes S."/>
            <person name="Wortman J."/>
            <person name="Nusbaum C."/>
            <person name="Birren B."/>
        </authorList>
    </citation>
    <scope>NUCLEOTIDE SEQUENCE [LARGE SCALE GENOMIC DNA]</scope>
    <source>
        <strain evidence="2 3">MS-1</strain>
    </source>
</reference>
<dbReference type="PATRIC" id="fig|1203610.3.peg.4283"/>
<protein>
    <submittedName>
        <fullName evidence="2">Fibrobacter succinogenes major paralogous domain-containing protein</fullName>
    </submittedName>
</protein>
<accession>A0A0F5IYC8</accession>
<dbReference type="Proteomes" id="UP000033035">
    <property type="component" value="Unassembled WGS sequence"/>
</dbReference>
<feature type="non-terminal residue" evidence="2">
    <location>
        <position position="1"/>
    </location>
</feature>
<feature type="domain" description="DUF4906" evidence="1">
    <location>
        <begin position="126"/>
        <end position="200"/>
    </location>
</feature>
<dbReference type="Pfam" id="PF16249">
    <property type="entry name" value="DUF4906"/>
    <property type="match status" value="1"/>
</dbReference>
<evidence type="ECO:0000259" key="1">
    <source>
        <dbReference type="Pfam" id="PF16249"/>
    </source>
</evidence>
<dbReference type="InterPro" id="IPR032594">
    <property type="entry name" value="DUF4906"/>
</dbReference>